<dbReference type="EMBL" id="MFYX01000033">
    <property type="protein sequence ID" value="OGK06370.1"/>
    <property type="molecule type" value="Genomic_DNA"/>
</dbReference>
<evidence type="ECO:0008006" key="3">
    <source>
        <dbReference type="Google" id="ProtNLM"/>
    </source>
</evidence>
<evidence type="ECO:0000313" key="1">
    <source>
        <dbReference type="EMBL" id="OGK06370.1"/>
    </source>
</evidence>
<protein>
    <recommendedName>
        <fullName evidence="3">Glycoside hydrolase</fullName>
    </recommendedName>
</protein>
<name>A0A1F7FI56_UNCRA</name>
<evidence type="ECO:0000313" key="2">
    <source>
        <dbReference type="Proteomes" id="UP000179243"/>
    </source>
</evidence>
<dbReference type="NCBIfam" id="NF045579">
    <property type="entry name" value="rhamnoside_JR"/>
    <property type="match status" value="1"/>
</dbReference>
<reference evidence="1 2" key="1">
    <citation type="journal article" date="2016" name="Nat. Commun.">
        <title>Thousands of microbial genomes shed light on interconnected biogeochemical processes in an aquifer system.</title>
        <authorList>
            <person name="Anantharaman K."/>
            <person name="Brown C.T."/>
            <person name="Hug L.A."/>
            <person name="Sharon I."/>
            <person name="Castelle C.J."/>
            <person name="Probst A.J."/>
            <person name="Thomas B.C."/>
            <person name="Singh A."/>
            <person name="Wilkins M.J."/>
            <person name="Karaoz U."/>
            <person name="Brodie E.L."/>
            <person name="Williams K.H."/>
            <person name="Hubbard S.S."/>
            <person name="Banfield J.F."/>
        </authorList>
    </citation>
    <scope>NUCLEOTIDE SEQUENCE [LARGE SCALE GENOMIC DNA]</scope>
</reference>
<accession>A0A1F7FI56</accession>
<organism evidence="1 2">
    <name type="scientific">Candidatus Raymondbacteria bacterium RIFOXYD12_FULL_49_13</name>
    <dbReference type="NCBI Taxonomy" id="1817890"/>
    <lineage>
        <taxon>Bacteria</taxon>
        <taxon>Raymondiibacteriota</taxon>
    </lineage>
</organism>
<dbReference type="InterPro" id="IPR053161">
    <property type="entry name" value="Ulvan_degrading_GH"/>
</dbReference>
<dbReference type="PANTHER" id="PTHR36848">
    <property type="entry name" value="DNA-BINDING PROTEIN (PUTATIVE SECRETED PROTEIN)-RELATED"/>
    <property type="match status" value="1"/>
</dbReference>
<dbReference type="PANTHER" id="PTHR36848:SF2">
    <property type="entry name" value="SECRETED PROTEIN"/>
    <property type="match status" value="1"/>
</dbReference>
<sequence>MSWVFASADAPIDALAWPQTTREARPGAYWWWMGSAVDTTNLARELQEARNAGLGTVHIVPIYGAKGCEGKYISYLTPQWMEMLRYAITKAKQFDLNVDMSTGTGWCFGGPHVTEKEANASVVAETFWFTPDAVAGKKLNMKFDRLSTQALMAFSPEGAAIELTDKIGPDSTVNWSGEKGTWRMYAVSQRPSGQMVKRAAPGGEGNMLNLLYPEAVRHYMQGFDQAFSTYKGPMPRAMYHDSYEYHSNWSPDFFTQFEKRRGYRLQSELEALFGNLENDHTARVKSDYRETISDIMAEESLPLWADWSRQHGFLTRNQAHGSPGNLLDLYALADIPETEMHHIDRNIFVSKFASSAAHVMGKNLIASETGTWLQEHFTETLADLKGIADDFFLSGVNHIFYHGMCYSPSEAAWPGWVFYASTQMNSRNSIWRDAPALNTYVTRCQSILQYGKPDNDVLLYWPIHDRWHNPKGLIQHFSIHAQEWFEQQPIGKTTRQLWNRGFAFDFVSDRQLVMANTVDGSIAMAGGRYRVIVIPSCEHMPVKTLEKLLVLAQSGATIVFEDHLPADVPGVGDLEKRRTEFNQLLGSFKKTIKKEKFGNGRVYIGSNVETMVNSAGVMRESMVDNAGLLYARRSFNGGYHYFITNHGEQLFSGWITLGIQAKTVIIMDPMTSNTGIGAIRQKKNGGVQVYLKLLPNESVILRALTGGKAADGAPWNYVQQTGPAIEIKGTWRVKFIQGGPVLPMGFETDKLASWTGLGNEETRCFAGTAQYAITFEAPALQSKRWILNLGKVCQSARIRINNRDLGTCFMFPCAIPVDQLKPKDNVLEVEITNVPANRIRDLDRRGVIWKNFHNINFVNINYKPFDAADWPLTDAGLLGPVSLTPVSAIPFKKLTRQKQ</sequence>
<gene>
    <name evidence="1" type="ORF">A2519_08740</name>
</gene>
<proteinExistence type="predicted"/>
<dbReference type="AlphaFoldDB" id="A0A1F7FI56"/>
<dbReference type="Pfam" id="PF17132">
    <property type="entry name" value="Glyco_hydro_106"/>
    <property type="match status" value="2"/>
</dbReference>
<dbReference type="SUPFAM" id="SSF49785">
    <property type="entry name" value="Galactose-binding domain-like"/>
    <property type="match status" value="1"/>
</dbReference>
<dbReference type="InterPro" id="IPR008979">
    <property type="entry name" value="Galactose-bd-like_sf"/>
</dbReference>
<dbReference type="Proteomes" id="UP000179243">
    <property type="component" value="Unassembled WGS sequence"/>
</dbReference>
<dbReference type="Gene3D" id="2.60.120.260">
    <property type="entry name" value="Galactose-binding domain-like"/>
    <property type="match status" value="1"/>
</dbReference>
<comment type="caution">
    <text evidence="1">The sequence shown here is derived from an EMBL/GenBank/DDBJ whole genome shotgun (WGS) entry which is preliminary data.</text>
</comment>